<feature type="compositionally biased region" description="Polar residues" evidence="1">
    <location>
        <begin position="12"/>
        <end position="25"/>
    </location>
</feature>
<evidence type="ECO:0000256" key="2">
    <source>
        <dbReference type="SAM" id="Phobius"/>
    </source>
</evidence>
<dbReference type="EMBL" id="CDMZ01003959">
    <property type="protein sequence ID" value="CEM48196.1"/>
    <property type="molecule type" value="Genomic_DNA"/>
</dbReference>
<keyword evidence="2" id="KW-0812">Transmembrane</keyword>
<gene>
    <name evidence="3" type="ORF">Cvel_8709</name>
</gene>
<evidence type="ECO:0000313" key="3">
    <source>
        <dbReference type="EMBL" id="CEM48196.1"/>
    </source>
</evidence>
<protein>
    <recommendedName>
        <fullName evidence="4">Reverse transcriptase Ty1/copia-type domain-containing protein</fullName>
    </recommendedName>
</protein>
<dbReference type="PhylomeDB" id="A0A0G4HUS1"/>
<dbReference type="AlphaFoldDB" id="A0A0G4HUS1"/>
<reference evidence="3" key="1">
    <citation type="submission" date="2014-11" db="EMBL/GenBank/DDBJ databases">
        <authorList>
            <person name="Otto D Thomas"/>
            <person name="Naeem Raeece"/>
        </authorList>
    </citation>
    <scope>NUCLEOTIDE SEQUENCE</scope>
</reference>
<keyword evidence="2" id="KW-0472">Membrane</keyword>
<keyword evidence="2" id="KW-1133">Transmembrane helix</keyword>
<feature type="region of interest" description="Disordered" evidence="1">
    <location>
        <begin position="1"/>
        <end position="25"/>
    </location>
</feature>
<proteinExistence type="predicted"/>
<accession>A0A0G4HUS1</accession>
<evidence type="ECO:0008006" key="4">
    <source>
        <dbReference type="Google" id="ProtNLM"/>
    </source>
</evidence>
<name>A0A0G4HUS1_9ALVE</name>
<feature type="compositionally biased region" description="Basic and acidic residues" evidence="1">
    <location>
        <begin position="89"/>
        <end position="99"/>
    </location>
</feature>
<dbReference type="VEuPathDB" id="CryptoDB:Cvel_8709"/>
<feature type="transmembrane region" description="Helical" evidence="2">
    <location>
        <begin position="139"/>
        <end position="158"/>
    </location>
</feature>
<organism evidence="3">
    <name type="scientific">Chromera velia CCMP2878</name>
    <dbReference type="NCBI Taxonomy" id="1169474"/>
    <lineage>
        <taxon>Eukaryota</taxon>
        <taxon>Sar</taxon>
        <taxon>Alveolata</taxon>
        <taxon>Colpodellida</taxon>
        <taxon>Chromeraceae</taxon>
        <taxon>Chromera</taxon>
    </lineage>
</organism>
<feature type="region of interest" description="Disordered" evidence="1">
    <location>
        <begin position="89"/>
        <end position="109"/>
    </location>
</feature>
<evidence type="ECO:0000256" key="1">
    <source>
        <dbReference type="SAM" id="MobiDB-lite"/>
    </source>
</evidence>
<sequence length="243" mass="28462">MWGRGGNVLKESPSSQVKRQRWQSLTSRRGPQILVKEEEVKAKEFDEVMRDEWLQNICGQEVFGGEVPREKVKTVMDLGWRLTWKEKEEEKRKGEKETKPSVGPNGGMSYRYSLSKSKKRVAKARCFAKRFRDKRKIDTFTGTPLPALIFLCIIWALAHSLQFFVDDVKGAFVQSDDNNAERMYARIPEWMPPILKVCPYPEIKPEKWEIIKRYARSLRPRQMRKGKWGLYGMPVSSKLFDDK</sequence>